<comment type="caution">
    <text evidence="1">The sequence shown here is derived from an EMBL/GenBank/DDBJ whole genome shotgun (WGS) entry which is preliminary data.</text>
</comment>
<protein>
    <submittedName>
        <fullName evidence="1">Uncharacterized protein</fullName>
    </submittedName>
</protein>
<evidence type="ECO:0000313" key="1">
    <source>
        <dbReference type="EMBL" id="MCQ1060766.1"/>
    </source>
</evidence>
<reference evidence="1 2" key="1">
    <citation type="submission" date="2022-07" db="EMBL/GenBank/DDBJ databases">
        <title>Photobacterium pectinilyticum sp. nov., a marine bacterium isolated from surface seawater of Qingdao offshore.</title>
        <authorList>
            <person name="Wang X."/>
        </authorList>
    </citation>
    <scope>NUCLEOTIDE SEQUENCE [LARGE SCALE GENOMIC DNA]</scope>
    <source>
        <strain evidence="1 2">ZSDE20</strain>
    </source>
</reference>
<sequence length="308" mass="34156">MKPLYSPRPETAAPYQLHLGRLNFDCTITDSYADCYSIRGAIARYRAHLNTFEYNRDSVGGCVYQAGEVIAVISGNGRVWQPMETGNDCFAKLPSREELVIDEPEYTELYCRTARGCFFAIDASMIDRDQLTLLGCSSFANAEDFFHAMSNWHDIHTVIGDEIVIFERNGQVVYSCDDAEGGLALWTADRDEDVTLEQWIASLDDDGEKVSGVDASKPPAILRLGHLVALIADHFPIVSVNNIDEGEQVDGSIVLTSDVHIAVRFDSLEIGQWVDNGTAMKFHGETSRTEQGVKKDILPKLVELLGNI</sequence>
<gene>
    <name evidence="1" type="ORF">NHN17_22225</name>
</gene>
<name>A0ABT1N7Q8_9GAMM</name>
<keyword evidence="2" id="KW-1185">Reference proteome</keyword>
<organism evidence="1 2">
    <name type="scientific">Photobacterium pectinilyticum</name>
    <dbReference type="NCBI Taxonomy" id="2906793"/>
    <lineage>
        <taxon>Bacteria</taxon>
        <taxon>Pseudomonadati</taxon>
        <taxon>Pseudomonadota</taxon>
        <taxon>Gammaproteobacteria</taxon>
        <taxon>Vibrionales</taxon>
        <taxon>Vibrionaceae</taxon>
        <taxon>Photobacterium</taxon>
    </lineage>
</organism>
<evidence type="ECO:0000313" key="2">
    <source>
        <dbReference type="Proteomes" id="UP001524460"/>
    </source>
</evidence>
<accession>A0ABT1N7Q8</accession>
<dbReference type="Proteomes" id="UP001524460">
    <property type="component" value="Unassembled WGS sequence"/>
</dbReference>
<dbReference type="EMBL" id="JANEYT010000087">
    <property type="protein sequence ID" value="MCQ1060766.1"/>
    <property type="molecule type" value="Genomic_DNA"/>
</dbReference>
<proteinExistence type="predicted"/>
<dbReference type="RefSeq" id="WP_255044856.1">
    <property type="nucleotide sequence ID" value="NZ_JANEYT010000087.1"/>
</dbReference>